<dbReference type="InterPro" id="IPR003599">
    <property type="entry name" value="Ig_sub"/>
</dbReference>
<dbReference type="PANTHER" id="PTHR12231:SF253">
    <property type="entry name" value="DPR-INTERACTING PROTEIN ETA, ISOFORM B-RELATED"/>
    <property type="match status" value="1"/>
</dbReference>
<dbReference type="InterPro" id="IPR004133">
    <property type="entry name" value="DAN_dom"/>
</dbReference>
<dbReference type="SMART" id="SM00409">
    <property type="entry name" value="IG"/>
    <property type="match status" value="1"/>
</dbReference>
<dbReference type="InterPro" id="IPR003598">
    <property type="entry name" value="Ig_sub2"/>
</dbReference>
<evidence type="ECO:0000256" key="3">
    <source>
        <dbReference type="ARBA" id="ARBA00022729"/>
    </source>
</evidence>
<evidence type="ECO:0000256" key="4">
    <source>
        <dbReference type="ARBA" id="ARBA00022737"/>
    </source>
</evidence>
<accession>A0AAV4IX67</accession>
<dbReference type="EMBL" id="BMAT01013455">
    <property type="protein sequence ID" value="GFS13362.1"/>
    <property type="molecule type" value="Genomic_DNA"/>
</dbReference>
<dbReference type="InterPro" id="IPR007110">
    <property type="entry name" value="Ig-like_dom"/>
</dbReference>
<dbReference type="Gene3D" id="2.10.90.10">
    <property type="entry name" value="Cystine-knot cytokines"/>
    <property type="match status" value="1"/>
</dbReference>
<comment type="caution">
    <text evidence="10">The sequence shown here is derived from an EMBL/GenBank/DDBJ whole genome shotgun (WGS) entry which is preliminary data.</text>
</comment>
<keyword evidence="4" id="KW-0677">Repeat</keyword>
<dbReference type="AlphaFoldDB" id="A0AAV4IX67"/>
<dbReference type="SUPFAM" id="SSF48726">
    <property type="entry name" value="Immunoglobulin"/>
    <property type="match status" value="2"/>
</dbReference>
<dbReference type="PROSITE" id="PS50835">
    <property type="entry name" value="IG_LIKE"/>
    <property type="match status" value="1"/>
</dbReference>
<evidence type="ECO:0000256" key="2">
    <source>
        <dbReference type="ARBA" id="ARBA00022525"/>
    </source>
</evidence>
<dbReference type="GO" id="GO:0005576">
    <property type="term" value="C:extracellular region"/>
    <property type="evidence" value="ECO:0007669"/>
    <property type="project" value="UniProtKB-SubCell"/>
</dbReference>
<gene>
    <name evidence="10" type="ORF">ElyMa_006720100</name>
</gene>
<dbReference type="PROSITE" id="PS01225">
    <property type="entry name" value="CTCK_2"/>
    <property type="match status" value="1"/>
</dbReference>
<dbReference type="PROSITE" id="PS01185">
    <property type="entry name" value="CTCK_1"/>
    <property type="match status" value="1"/>
</dbReference>
<dbReference type="Gene3D" id="2.60.40.10">
    <property type="entry name" value="Immunoglobulins"/>
    <property type="match status" value="1"/>
</dbReference>
<evidence type="ECO:0000259" key="8">
    <source>
        <dbReference type="PROSITE" id="PS01225"/>
    </source>
</evidence>
<keyword evidence="3" id="KW-0732">Signal</keyword>
<dbReference type="InterPro" id="IPR013783">
    <property type="entry name" value="Ig-like_fold"/>
</dbReference>
<comment type="caution">
    <text evidence="7">Lacks conserved residue(s) required for the propagation of feature annotation.</text>
</comment>
<evidence type="ECO:0000256" key="7">
    <source>
        <dbReference type="PROSITE-ProRule" id="PRU00039"/>
    </source>
</evidence>
<dbReference type="InterPro" id="IPR051170">
    <property type="entry name" value="Neural/epithelial_adhesion"/>
</dbReference>
<name>A0AAV4IX67_9GAST</name>
<feature type="domain" description="Ig-like" evidence="9">
    <location>
        <begin position="41"/>
        <end position="127"/>
    </location>
</feature>
<proteinExistence type="predicted"/>
<keyword evidence="2" id="KW-0964">Secreted</keyword>
<dbReference type="Pfam" id="PF13927">
    <property type="entry name" value="Ig_3"/>
    <property type="match status" value="1"/>
</dbReference>
<evidence type="ECO:0000256" key="6">
    <source>
        <dbReference type="ARBA" id="ARBA00023319"/>
    </source>
</evidence>
<dbReference type="Proteomes" id="UP000762676">
    <property type="component" value="Unassembled WGS sequence"/>
</dbReference>
<feature type="domain" description="CTCK" evidence="8">
    <location>
        <begin position="141"/>
        <end position="233"/>
    </location>
</feature>
<dbReference type="Pfam" id="PF03045">
    <property type="entry name" value="DAN"/>
    <property type="match status" value="1"/>
</dbReference>
<dbReference type="InterPro" id="IPR006207">
    <property type="entry name" value="Cys_knot_C"/>
</dbReference>
<sequence>MIKNIQQSDMATYTCIASNKLGTLKFSYYLAILENMPLNDIDVVKLPENQTAHVGDTVTFTCRSRDWPKPPVYWTRTTRAGKIIAMLEFESSSEFLVVHNVTKDHAGVYTCFIGSGSNLRKLDATLTVIDQDERLPFEPRCSLHVRRQIMEDHTSGCKTERPVDIHYCMGSCGRSYSIPQIVSSRKSSSLNQTCSCCAGVMEKLRFVTLKCPLGERKRGFYTLLSGCSCRPCTPLGDKKKTLTMTSQFMVLFFTPTVIFSCKMSKNDVNGTLRKGLNEV</sequence>
<keyword evidence="11" id="KW-1185">Reference proteome</keyword>
<reference evidence="10 11" key="1">
    <citation type="journal article" date="2021" name="Elife">
        <title>Chloroplast acquisition without the gene transfer in kleptoplastic sea slugs, Plakobranchus ocellatus.</title>
        <authorList>
            <person name="Maeda T."/>
            <person name="Takahashi S."/>
            <person name="Yoshida T."/>
            <person name="Shimamura S."/>
            <person name="Takaki Y."/>
            <person name="Nagai Y."/>
            <person name="Toyoda A."/>
            <person name="Suzuki Y."/>
            <person name="Arimoto A."/>
            <person name="Ishii H."/>
            <person name="Satoh N."/>
            <person name="Nishiyama T."/>
            <person name="Hasebe M."/>
            <person name="Maruyama T."/>
            <person name="Minagawa J."/>
            <person name="Obokata J."/>
            <person name="Shigenobu S."/>
        </authorList>
    </citation>
    <scope>NUCLEOTIDE SEQUENCE [LARGE SCALE GENOMIC DNA]</scope>
</reference>
<protein>
    <submittedName>
        <fullName evidence="10">Fibroblast growth factor receptor</fullName>
    </submittedName>
</protein>
<organism evidence="10 11">
    <name type="scientific">Elysia marginata</name>
    <dbReference type="NCBI Taxonomy" id="1093978"/>
    <lineage>
        <taxon>Eukaryota</taxon>
        <taxon>Metazoa</taxon>
        <taxon>Spiralia</taxon>
        <taxon>Lophotrochozoa</taxon>
        <taxon>Mollusca</taxon>
        <taxon>Gastropoda</taxon>
        <taxon>Heterobranchia</taxon>
        <taxon>Euthyneura</taxon>
        <taxon>Panpulmonata</taxon>
        <taxon>Sacoglossa</taxon>
        <taxon>Placobranchoidea</taxon>
        <taxon>Plakobranchidae</taxon>
        <taxon>Elysia</taxon>
    </lineage>
</organism>
<evidence type="ECO:0000256" key="5">
    <source>
        <dbReference type="ARBA" id="ARBA00023157"/>
    </source>
</evidence>
<keyword evidence="10" id="KW-0675">Receptor</keyword>
<dbReference type="SMART" id="SM00041">
    <property type="entry name" value="CT"/>
    <property type="match status" value="1"/>
</dbReference>
<evidence type="ECO:0000259" key="9">
    <source>
        <dbReference type="PROSITE" id="PS50835"/>
    </source>
</evidence>
<comment type="subcellular location">
    <subcellularLocation>
        <location evidence="1">Secreted</location>
    </subcellularLocation>
</comment>
<dbReference type="PANTHER" id="PTHR12231">
    <property type="entry name" value="CTX-RELATED TYPE I TRANSMEMBRANE PROTEIN"/>
    <property type="match status" value="1"/>
</dbReference>
<dbReference type="InterPro" id="IPR036179">
    <property type="entry name" value="Ig-like_dom_sf"/>
</dbReference>
<dbReference type="InterPro" id="IPR029034">
    <property type="entry name" value="Cystine-knot_cytokine"/>
</dbReference>
<dbReference type="SMART" id="SM00408">
    <property type="entry name" value="IGc2"/>
    <property type="match status" value="1"/>
</dbReference>
<evidence type="ECO:0000313" key="10">
    <source>
        <dbReference type="EMBL" id="GFS13362.1"/>
    </source>
</evidence>
<evidence type="ECO:0000313" key="11">
    <source>
        <dbReference type="Proteomes" id="UP000762676"/>
    </source>
</evidence>
<keyword evidence="5" id="KW-1015">Disulfide bond</keyword>
<keyword evidence="6" id="KW-0393">Immunoglobulin domain</keyword>
<evidence type="ECO:0000256" key="1">
    <source>
        <dbReference type="ARBA" id="ARBA00004613"/>
    </source>
</evidence>